<gene>
    <name evidence="1" type="ORF">MRATA1EN22A_LOCUS6968</name>
</gene>
<name>A0AC59YJU5_RANTA</name>
<reference evidence="1" key="1">
    <citation type="submission" date="2023-05" db="EMBL/GenBank/DDBJ databases">
        <authorList>
            <consortium name="ELIXIR-Norway"/>
        </authorList>
    </citation>
    <scope>NUCLEOTIDE SEQUENCE</scope>
</reference>
<protein>
    <submittedName>
        <fullName evidence="1">Uncharacterized protein</fullName>
    </submittedName>
</protein>
<accession>A0AC59YJU5</accession>
<evidence type="ECO:0000313" key="1">
    <source>
        <dbReference type="EMBL" id="CAM9752377.1"/>
    </source>
</evidence>
<dbReference type="Proteomes" id="UP001162501">
    <property type="component" value="Chromosome 16"/>
</dbReference>
<dbReference type="EMBL" id="OX596100">
    <property type="protein sequence ID" value="CAM9752377.1"/>
    <property type="molecule type" value="Genomic_DNA"/>
</dbReference>
<proteinExistence type="predicted"/>
<organism evidence="1 2">
    <name type="scientific">Rangifer tarandus platyrhynchus</name>
    <name type="common">Svalbard reindeer</name>
    <dbReference type="NCBI Taxonomy" id="3082113"/>
    <lineage>
        <taxon>Eukaryota</taxon>
        <taxon>Metazoa</taxon>
        <taxon>Chordata</taxon>
        <taxon>Craniata</taxon>
        <taxon>Vertebrata</taxon>
        <taxon>Euteleostomi</taxon>
        <taxon>Mammalia</taxon>
        <taxon>Eutheria</taxon>
        <taxon>Laurasiatheria</taxon>
        <taxon>Artiodactyla</taxon>
        <taxon>Ruminantia</taxon>
        <taxon>Pecora</taxon>
        <taxon>Cervidae</taxon>
        <taxon>Odocoileinae</taxon>
        <taxon>Rangifer</taxon>
    </lineage>
</organism>
<evidence type="ECO:0000313" key="2">
    <source>
        <dbReference type="Proteomes" id="UP001162501"/>
    </source>
</evidence>
<reference evidence="1" key="2">
    <citation type="submission" date="2025-03" db="EMBL/GenBank/DDBJ databases">
        <authorList>
            <consortium name="ELIXIR-Norway"/>
            <consortium name="Elixir Norway"/>
        </authorList>
    </citation>
    <scope>NUCLEOTIDE SEQUENCE</scope>
</reference>
<sequence length="104" mass="11530">MRPGFSIPVWAFLCYKTSRKSHHLSASPPVSSLVKWAKKQPPNFTVGGGQGNPLQYACLENSMDRGAWWATVGGGRKESDMTEVTKHTTSPRRRPGKFALEGQR</sequence>